<dbReference type="Pfam" id="PF00691">
    <property type="entry name" value="OmpA"/>
    <property type="match status" value="1"/>
</dbReference>
<keyword evidence="2" id="KW-1133">Transmembrane helix</keyword>
<comment type="caution">
    <text evidence="4">The sequence shown here is derived from an EMBL/GenBank/DDBJ whole genome shotgun (WGS) entry which is preliminary data.</text>
</comment>
<protein>
    <submittedName>
        <fullName evidence="4">Outer membrane protein, OmpA family protein</fullName>
    </submittedName>
</protein>
<dbReference type="EMBL" id="LNZB01000060">
    <property type="protein sequence ID" value="KTD74747.1"/>
    <property type="molecule type" value="Genomic_DNA"/>
</dbReference>
<name>A0A0W1A083_9GAMM</name>
<evidence type="ECO:0000313" key="4">
    <source>
        <dbReference type="EMBL" id="KTD74747.1"/>
    </source>
</evidence>
<evidence type="ECO:0000259" key="3">
    <source>
        <dbReference type="PROSITE" id="PS51123"/>
    </source>
</evidence>
<reference evidence="4 5" key="1">
    <citation type="submission" date="2015-11" db="EMBL/GenBank/DDBJ databases">
        <title>Genomic analysis of 38 Legionella species identifies large and diverse effector repertoires.</title>
        <authorList>
            <person name="Burstein D."/>
            <person name="Amaro F."/>
            <person name="Zusman T."/>
            <person name="Lifshitz Z."/>
            <person name="Cohen O."/>
            <person name="Gilbert J.A."/>
            <person name="Pupko T."/>
            <person name="Shuman H.A."/>
            <person name="Segal G."/>
        </authorList>
    </citation>
    <scope>NUCLEOTIDE SEQUENCE [LARGE SCALE GENOMIC DNA]</scope>
    <source>
        <strain evidence="4 5">ATCC 51914</strain>
    </source>
</reference>
<dbReference type="AlphaFoldDB" id="A0A0W1A083"/>
<dbReference type="OrthoDB" id="5652883at2"/>
<proteinExistence type="predicted"/>
<dbReference type="CDD" id="cd07185">
    <property type="entry name" value="OmpA_C-like"/>
    <property type="match status" value="1"/>
</dbReference>
<dbReference type="InterPro" id="IPR036737">
    <property type="entry name" value="OmpA-like_sf"/>
</dbReference>
<keyword evidence="1 2" id="KW-0472">Membrane</keyword>
<feature type="transmembrane region" description="Helical" evidence="2">
    <location>
        <begin position="7"/>
        <end position="28"/>
    </location>
</feature>
<evidence type="ECO:0000313" key="5">
    <source>
        <dbReference type="Proteomes" id="UP000054729"/>
    </source>
</evidence>
<feature type="domain" description="OmpA-like" evidence="3">
    <location>
        <begin position="101"/>
        <end position="218"/>
    </location>
</feature>
<sequence>MSLKLTIAKILSYTFIICLLASCFRPPYNNFKTYNRAGKRVAVDSGVGAVAGAVIAGTTVGTLLGGGIGGTVGLAASFSRDSKKHIVKELKKQDIQYVQYGDTNLLIIPTDKYFMFLSPRLNELCYPGLTNIVRLLKFYPYSTIYVAGFTDNVGSKRHKNKISQAQAETIMTYLWSNGIADTRLKAEGYGDKNPISDNSIIHGSAQNRRIEIEWFNSPPKPRQTEVAYVK</sequence>
<organism evidence="4 5">
    <name type="scientific">Legionella waltersii</name>
    <dbReference type="NCBI Taxonomy" id="66969"/>
    <lineage>
        <taxon>Bacteria</taxon>
        <taxon>Pseudomonadati</taxon>
        <taxon>Pseudomonadota</taxon>
        <taxon>Gammaproteobacteria</taxon>
        <taxon>Legionellales</taxon>
        <taxon>Legionellaceae</taxon>
        <taxon>Legionella</taxon>
    </lineage>
</organism>
<dbReference type="STRING" id="66969.Lwal_2788"/>
<dbReference type="RefSeq" id="WP_058481408.1">
    <property type="nucleotide sequence ID" value="NZ_CAAAIQ010000012.1"/>
</dbReference>
<keyword evidence="5" id="KW-1185">Reference proteome</keyword>
<dbReference type="Proteomes" id="UP000054729">
    <property type="component" value="Unassembled WGS sequence"/>
</dbReference>
<dbReference type="PROSITE" id="PS51257">
    <property type="entry name" value="PROKAR_LIPOPROTEIN"/>
    <property type="match status" value="1"/>
</dbReference>
<accession>A0A0W1A083</accession>
<dbReference type="InterPro" id="IPR050330">
    <property type="entry name" value="Bact_OuterMem_StrucFunc"/>
</dbReference>
<gene>
    <name evidence="4" type="ORF">Lwal_2788</name>
</gene>
<dbReference type="Gene3D" id="3.30.1330.60">
    <property type="entry name" value="OmpA-like domain"/>
    <property type="match status" value="1"/>
</dbReference>
<evidence type="ECO:0000256" key="2">
    <source>
        <dbReference type="SAM" id="Phobius"/>
    </source>
</evidence>
<keyword evidence="2" id="KW-0812">Transmembrane</keyword>
<dbReference type="GO" id="GO:0016020">
    <property type="term" value="C:membrane"/>
    <property type="evidence" value="ECO:0007669"/>
    <property type="project" value="UniProtKB-UniRule"/>
</dbReference>
<dbReference type="InterPro" id="IPR006665">
    <property type="entry name" value="OmpA-like"/>
</dbReference>
<dbReference type="PANTHER" id="PTHR30329:SF21">
    <property type="entry name" value="LIPOPROTEIN YIAD-RELATED"/>
    <property type="match status" value="1"/>
</dbReference>
<dbReference type="PROSITE" id="PS51123">
    <property type="entry name" value="OMPA_2"/>
    <property type="match status" value="1"/>
</dbReference>
<dbReference type="PANTHER" id="PTHR30329">
    <property type="entry name" value="STATOR ELEMENT OF FLAGELLAR MOTOR COMPLEX"/>
    <property type="match status" value="1"/>
</dbReference>
<dbReference type="PATRIC" id="fig|66969.6.peg.3019"/>
<evidence type="ECO:0000256" key="1">
    <source>
        <dbReference type="PROSITE-ProRule" id="PRU00473"/>
    </source>
</evidence>
<dbReference type="NCBIfam" id="NF038224">
    <property type="entry name" value="OmpA_like_CmpA"/>
    <property type="match status" value="1"/>
</dbReference>
<dbReference type="SUPFAM" id="SSF103088">
    <property type="entry name" value="OmpA-like"/>
    <property type="match status" value="1"/>
</dbReference>
<feature type="transmembrane region" description="Helical" evidence="2">
    <location>
        <begin position="48"/>
        <end position="76"/>
    </location>
</feature>